<keyword evidence="5" id="KW-0460">Magnesium</keyword>
<dbReference type="HOGENOM" id="CLU_040940_5_2_9"/>
<sequence>MTDQLQALLKDYQPQPLGEKRSYAVFLPLVWSDNQWQVLYEIRSESISQPGEVSFPGGGVEVGETPQQAAVREVMEELNIQPEQIDILGEIDYLVLECSTVHCFVGRLNLDWTTILPNEEVARIFTVPLSTLLTTQPVYYQLDSQIVPDCDFPFERLRGGVDYPFSHHKRSVPFYENLSENIWGMTAQFTHRFTEIVKSNLS</sequence>
<keyword evidence="6" id="KW-0464">Manganese</keyword>
<evidence type="ECO:0000256" key="5">
    <source>
        <dbReference type="ARBA" id="ARBA00022842"/>
    </source>
</evidence>
<dbReference type="Proteomes" id="UP000009077">
    <property type="component" value="Chromosome"/>
</dbReference>
<organism evidence="9 10">
    <name type="scientific">Streptococcus suis (strain BM407)</name>
    <dbReference type="NCBI Taxonomy" id="568814"/>
    <lineage>
        <taxon>Bacteria</taxon>
        <taxon>Bacillati</taxon>
        <taxon>Bacillota</taxon>
        <taxon>Bacilli</taxon>
        <taxon>Lactobacillales</taxon>
        <taxon>Streptococcaceae</taxon>
        <taxon>Streptococcus</taxon>
    </lineage>
</organism>
<keyword evidence="10" id="KW-1185">Reference proteome</keyword>
<protein>
    <submittedName>
        <fullName evidence="9">MutT/NUDIX hydrolase family protein</fullName>
    </submittedName>
</protein>
<dbReference type="PROSITE" id="PS51462">
    <property type="entry name" value="NUDIX"/>
    <property type="match status" value="1"/>
</dbReference>
<dbReference type="SUPFAM" id="SSF55811">
    <property type="entry name" value="Nudix"/>
    <property type="match status" value="1"/>
</dbReference>
<dbReference type="PANTHER" id="PTHR12992">
    <property type="entry name" value="NUDIX HYDROLASE"/>
    <property type="match status" value="1"/>
</dbReference>
<dbReference type="CDD" id="cd03426">
    <property type="entry name" value="NUDIX_CoAse_Nudt7"/>
    <property type="match status" value="1"/>
</dbReference>
<dbReference type="PANTHER" id="PTHR12992:SF11">
    <property type="entry name" value="MITOCHONDRIAL COENZYME A DIPHOSPHATASE NUDT8"/>
    <property type="match status" value="1"/>
</dbReference>
<name>A0A0H3MT74_STRS4</name>
<dbReference type="KEGG" id="ssb:SSUBM407_0242"/>
<evidence type="ECO:0000256" key="7">
    <source>
        <dbReference type="RuleBase" id="RU003476"/>
    </source>
</evidence>
<reference evidence="9 10" key="1">
    <citation type="journal article" date="2009" name="PLoS ONE">
        <title>Rapid evolution of virulence and drug resistance in the emerging zoonotic pathogen Streptococcus suis.</title>
        <authorList>
            <person name="Holden M.T.G."/>
            <person name="Hauser H."/>
            <person name="Sanders M."/>
            <person name="Ngo T.H."/>
            <person name="Cherevach I."/>
            <person name="Cronin A."/>
            <person name="Goodhead I."/>
            <person name="Mungall K."/>
            <person name="Quail M.A."/>
            <person name="Price C."/>
            <person name="Rabbinowitsch E."/>
            <person name="Sharp S."/>
            <person name="Croucher N.J."/>
            <person name="Chieu T.B."/>
            <person name="Mai N.T.H."/>
            <person name="Diep T.S."/>
            <person name="Chinh N.T."/>
            <person name="Kehoe M."/>
            <person name="Leigh J.A."/>
            <person name="Ward P.N."/>
            <person name="Dowson C.G."/>
            <person name="Whatmore A.M."/>
            <person name="Chanter N."/>
            <person name="Iversen P."/>
            <person name="Gottschalk M."/>
            <person name="Slater J.D."/>
            <person name="Smith H.E."/>
            <person name="Spratt B.G."/>
            <person name="Xu J."/>
            <person name="Ye C."/>
            <person name="Bentley S."/>
            <person name="Barrell B.G."/>
            <person name="Schultsz C."/>
            <person name="Maskell D.J."/>
            <person name="Parkhill J."/>
        </authorList>
    </citation>
    <scope>NUCLEOTIDE SEQUENCE [LARGE SCALE GENOMIC DNA]</scope>
    <source>
        <strain evidence="9 10">BM407</strain>
    </source>
</reference>
<dbReference type="InterPro" id="IPR045121">
    <property type="entry name" value="CoAse"/>
</dbReference>
<evidence type="ECO:0000313" key="9">
    <source>
        <dbReference type="EMBL" id="CAZ55074.1"/>
    </source>
</evidence>
<dbReference type="GO" id="GO:0046872">
    <property type="term" value="F:metal ion binding"/>
    <property type="evidence" value="ECO:0007669"/>
    <property type="project" value="UniProtKB-KW"/>
</dbReference>
<comment type="cofactor">
    <cofactor evidence="1">
        <name>Mn(2+)</name>
        <dbReference type="ChEBI" id="CHEBI:29035"/>
    </cofactor>
</comment>
<dbReference type="PROSITE" id="PS00893">
    <property type="entry name" value="NUDIX_BOX"/>
    <property type="match status" value="1"/>
</dbReference>
<dbReference type="InterPro" id="IPR015797">
    <property type="entry name" value="NUDIX_hydrolase-like_dom_sf"/>
</dbReference>
<evidence type="ECO:0000259" key="8">
    <source>
        <dbReference type="PROSITE" id="PS51462"/>
    </source>
</evidence>
<dbReference type="RefSeq" id="WP_011921852.1">
    <property type="nucleotide sequence ID" value="NC_012926.1"/>
</dbReference>
<evidence type="ECO:0000256" key="6">
    <source>
        <dbReference type="ARBA" id="ARBA00023211"/>
    </source>
</evidence>
<accession>A0A0H3MT74</accession>
<evidence type="ECO:0000256" key="3">
    <source>
        <dbReference type="ARBA" id="ARBA00022723"/>
    </source>
</evidence>
<proteinExistence type="inferred from homology"/>
<dbReference type="EMBL" id="FM252032">
    <property type="protein sequence ID" value="CAZ55074.1"/>
    <property type="molecule type" value="Genomic_DNA"/>
</dbReference>
<dbReference type="Pfam" id="PF00293">
    <property type="entry name" value="NUDIX"/>
    <property type="match status" value="1"/>
</dbReference>
<dbReference type="InterPro" id="IPR020476">
    <property type="entry name" value="Nudix_hydrolase"/>
</dbReference>
<comment type="cofactor">
    <cofactor evidence="2">
        <name>Mg(2+)</name>
        <dbReference type="ChEBI" id="CHEBI:18420"/>
    </cofactor>
</comment>
<dbReference type="GO" id="GO:0010945">
    <property type="term" value="F:coenzyme A diphosphatase activity"/>
    <property type="evidence" value="ECO:0007669"/>
    <property type="project" value="InterPro"/>
</dbReference>
<dbReference type="InterPro" id="IPR020084">
    <property type="entry name" value="NUDIX_hydrolase_CS"/>
</dbReference>
<evidence type="ECO:0000313" key="10">
    <source>
        <dbReference type="Proteomes" id="UP000009077"/>
    </source>
</evidence>
<evidence type="ECO:0000256" key="4">
    <source>
        <dbReference type="ARBA" id="ARBA00022801"/>
    </source>
</evidence>
<dbReference type="GeneID" id="8154483"/>
<dbReference type="Gene3D" id="3.90.79.10">
    <property type="entry name" value="Nucleoside Triphosphate Pyrophosphohydrolase"/>
    <property type="match status" value="1"/>
</dbReference>
<evidence type="ECO:0000256" key="1">
    <source>
        <dbReference type="ARBA" id="ARBA00001936"/>
    </source>
</evidence>
<feature type="domain" description="Nudix hydrolase" evidence="8">
    <location>
        <begin position="21"/>
        <end position="155"/>
    </location>
</feature>
<evidence type="ECO:0000256" key="2">
    <source>
        <dbReference type="ARBA" id="ARBA00001946"/>
    </source>
</evidence>
<comment type="similarity">
    <text evidence="7">Belongs to the Nudix hydrolase family.</text>
</comment>
<keyword evidence="4 7" id="KW-0378">Hydrolase</keyword>
<dbReference type="PRINTS" id="PR00502">
    <property type="entry name" value="NUDIXFAMILY"/>
</dbReference>
<keyword evidence="3" id="KW-0479">Metal-binding</keyword>
<gene>
    <name evidence="9" type="ordered locus">SSUBM407_0242</name>
</gene>
<dbReference type="InterPro" id="IPR000086">
    <property type="entry name" value="NUDIX_hydrolase_dom"/>
</dbReference>
<dbReference type="PATRIC" id="fig|568814.3.peg.262"/>
<dbReference type="AlphaFoldDB" id="A0A0H3MT74"/>